<feature type="compositionally biased region" description="Low complexity" evidence="1">
    <location>
        <begin position="15"/>
        <end position="36"/>
    </location>
</feature>
<evidence type="ECO:0000313" key="2">
    <source>
        <dbReference type="EnsemblMetazoa" id="tetur16g00620.1"/>
    </source>
</evidence>
<sequence>MENANTQLTLRSSRRNNQASQQQQQSNEQPVQESSQQLVRVRDQCSEWGCRTTCWAIDPEGNIQEAVVFNPARVAGWI</sequence>
<dbReference type="HOGENOM" id="CLU_2625164_0_0_1"/>
<evidence type="ECO:0000256" key="1">
    <source>
        <dbReference type="SAM" id="MobiDB-lite"/>
    </source>
</evidence>
<evidence type="ECO:0000313" key="3">
    <source>
        <dbReference type="Proteomes" id="UP000015104"/>
    </source>
</evidence>
<proteinExistence type="predicted"/>
<feature type="compositionally biased region" description="Polar residues" evidence="1">
    <location>
        <begin position="1"/>
        <end position="10"/>
    </location>
</feature>
<reference evidence="2" key="2">
    <citation type="submission" date="2015-06" db="UniProtKB">
        <authorList>
            <consortium name="EnsemblMetazoa"/>
        </authorList>
    </citation>
    <scope>IDENTIFICATION</scope>
</reference>
<dbReference type="Proteomes" id="UP000015104">
    <property type="component" value="Unassembled WGS sequence"/>
</dbReference>
<organism evidence="2 3">
    <name type="scientific">Tetranychus urticae</name>
    <name type="common">Two-spotted spider mite</name>
    <dbReference type="NCBI Taxonomy" id="32264"/>
    <lineage>
        <taxon>Eukaryota</taxon>
        <taxon>Metazoa</taxon>
        <taxon>Ecdysozoa</taxon>
        <taxon>Arthropoda</taxon>
        <taxon>Chelicerata</taxon>
        <taxon>Arachnida</taxon>
        <taxon>Acari</taxon>
        <taxon>Acariformes</taxon>
        <taxon>Trombidiformes</taxon>
        <taxon>Prostigmata</taxon>
        <taxon>Eleutherengona</taxon>
        <taxon>Raphignathae</taxon>
        <taxon>Tetranychoidea</taxon>
        <taxon>Tetranychidae</taxon>
        <taxon>Tetranychus</taxon>
    </lineage>
</organism>
<protein>
    <submittedName>
        <fullName evidence="2">Uncharacterized protein</fullName>
    </submittedName>
</protein>
<accession>T1KND9</accession>
<name>T1KND9_TETUR</name>
<keyword evidence="3" id="KW-1185">Reference proteome</keyword>
<dbReference type="AlphaFoldDB" id="T1KND9"/>
<dbReference type="EnsemblMetazoa" id="tetur16g00620.1">
    <property type="protein sequence ID" value="tetur16g00620.1"/>
    <property type="gene ID" value="tetur16g00620"/>
</dbReference>
<feature type="region of interest" description="Disordered" evidence="1">
    <location>
        <begin position="1"/>
        <end position="36"/>
    </location>
</feature>
<dbReference type="EMBL" id="CAEY01000276">
    <property type="status" value="NOT_ANNOTATED_CDS"/>
    <property type="molecule type" value="Genomic_DNA"/>
</dbReference>
<reference evidence="3" key="1">
    <citation type="submission" date="2011-08" db="EMBL/GenBank/DDBJ databases">
        <authorList>
            <person name="Rombauts S."/>
        </authorList>
    </citation>
    <scope>NUCLEOTIDE SEQUENCE</scope>
    <source>
        <strain evidence="3">London</strain>
    </source>
</reference>